<dbReference type="SUPFAM" id="SSF75625">
    <property type="entry name" value="YebC-like"/>
    <property type="match status" value="1"/>
</dbReference>
<evidence type="ECO:0000256" key="2">
    <source>
        <dbReference type="ARBA" id="ARBA00008724"/>
    </source>
</evidence>
<evidence type="ECO:0000313" key="5">
    <source>
        <dbReference type="EMBL" id="KAK3322247.1"/>
    </source>
</evidence>
<comment type="subcellular location">
    <subcellularLocation>
        <location evidence="1">Mitochondrion</location>
    </subcellularLocation>
</comment>
<organism evidence="5 6">
    <name type="scientific">Apodospora peruviana</name>
    <dbReference type="NCBI Taxonomy" id="516989"/>
    <lineage>
        <taxon>Eukaryota</taxon>
        <taxon>Fungi</taxon>
        <taxon>Dikarya</taxon>
        <taxon>Ascomycota</taxon>
        <taxon>Pezizomycotina</taxon>
        <taxon>Sordariomycetes</taxon>
        <taxon>Sordariomycetidae</taxon>
        <taxon>Sordariales</taxon>
        <taxon>Lasiosphaeriaceae</taxon>
        <taxon>Apodospora</taxon>
    </lineage>
</organism>
<dbReference type="InterPro" id="IPR026564">
    <property type="entry name" value="Transcrip_reg_TACO1-like_dom3"/>
</dbReference>
<comment type="caution">
    <text evidence="5">The sequence shown here is derived from an EMBL/GenBank/DDBJ whole genome shotgun (WGS) entry which is preliminary data.</text>
</comment>
<dbReference type="EMBL" id="JAUEDM010000003">
    <property type="protein sequence ID" value="KAK3322247.1"/>
    <property type="molecule type" value="Genomic_DNA"/>
</dbReference>
<comment type="similarity">
    <text evidence="2">Belongs to the TACO1 family.</text>
</comment>
<dbReference type="InterPro" id="IPR002876">
    <property type="entry name" value="Transcrip_reg_TACO1-like"/>
</dbReference>
<name>A0AAE0M7K7_9PEZI</name>
<accession>A0AAE0M7K7</accession>
<feature type="domain" description="TACO1/YebC-like second and third" evidence="3">
    <location>
        <begin position="119"/>
        <end position="276"/>
    </location>
</feature>
<sequence>MASFLRSVAPFIRPTQTNPKICAQCRRSFLTSRPLYSGHNKWSKIRHGKAANDAVKTRVRSQASKDIVLASQLYGPDPNMNPQLATAIAAAKKASVPKAVIEVAIARGQGRSSSGTALEPMLYEAMMPPGTAIIVDVQTESKTRVLQDLNQMVKKANGAQGTSKFFFTRAGRVIFEKGGPTDIDKIMDDAIEAGAEDLENDEAGNIVVWTEPSQTMQVSKVIAAKFGLNVLESGIVWSANEDTKVRLDSSVESTILADLLAAMSEYPDVQAIYCNATKGNMTEEEWERIEENLGT</sequence>
<dbReference type="Gene3D" id="1.10.10.200">
    <property type="match status" value="1"/>
</dbReference>
<dbReference type="PANTHER" id="PTHR12532:SF0">
    <property type="entry name" value="TRANSLATIONAL ACTIVATOR OF CYTOCHROME C OXIDASE 1"/>
    <property type="match status" value="1"/>
</dbReference>
<dbReference type="Proteomes" id="UP001283341">
    <property type="component" value="Unassembled WGS sequence"/>
</dbReference>
<reference evidence="5" key="1">
    <citation type="journal article" date="2023" name="Mol. Phylogenet. Evol.">
        <title>Genome-scale phylogeny and comparative genomics of the fungal order Sordariales.</title>
        <authorList>
            <person name="Hensen N."/>
            <person name="Bonometti L."/>
            <person name="Westerberg I."/>
            <person name="Brannstrom I.O."/>
            <person name="Guillou S."/>
            <person name="Cros-Aarteil S."/>
            <person name="Calhoun S."/>
            <person name="Haridas S."/>
            <person name="Kuo A."/>
            <person name="Mondo S."/>
            <person name="Pangilinan J."/>
            <person name="Riley R."/>
            <person name="LaButti K."/>
            <person name="Andreopoulos B."/>
            <person name="Lipzen A."/>
            <person name="Chen C."/>
            <person name="Yan M."/>
            <person name="Daum C."/>
            <person name="Ng V."/>
            <person name="Clum A."/>
            <person name="Steindorff A."/>
            <person name="Ohm R.A."/>
            <person name="Martin F."/>
            <person name="Silar P."/>
            <person name="Natvig D.O."/>
            <person name="Lalanne C."/>
            <person name="Gautier V."/>
            <person name="Ament-Velasquez S.L."/>
            <person name="Kruys A."/>
            <person name="Hutchinson M.I."/>
            <person name="Powell A.J."/>
            <person name="Barry K."/>
            <person name="Miller A.N."/>
            <person name="Grigoriev I.V."/>
            <person name="Debuchy R."/>
            <person name="Gladieux P."/>
            <person name="Hiltunen Thoren M."/>
            <person name="Johannesson H."/>
        </authorList>
    </citation>
    <scope>NUCLEOTIDE SEQUENCE</scope>
    <source>
        <strain evidence="5">CBS 118394</strain>
    </source>
</reference>
<dbReference type="InterPro" id="IPR017856">
    <property type="entry name" value="Integrase-like_N"/>
</dbReference>
<protein>
    <submittedName>
        <fullName evidence="5">Transcriptional regulator TACO1-like protein</fullName>
    </submittedName>
</protein>
<reference evidence="5" key="2">
    <citation type="submission" date="2023-06" db="EMBL/GenBank/DDBJ databases">
        <authorList>
            <consortium name="Lawrence Berkeley National Laboratory"/>
            <person name="Haridas S."/>
            <person name="Hensen N."/>
            <person name="Bonometti L."/>
            <person name="Westerberg I."/>
            <person name="Brannstrom I.O."/>
            <person name="Guillou S."/>
            <person name="Cros-Aarteil S."/>
            <person name="Calhoun S."/>
            <person name="Kuo A."/>
            <person name="Mondo S."/>
            <person name="Pangilinan J."/>
            <person name="Riley R."/>
            <person name="Labutti K."/>
            <person name="Andreopoulos B."/>
            <person name="Lipzen A."/>
            <person name="Chen C."/>
            <person name="Yanf M."/>
            <person name="Daum C."/>
            <person name="Ng V."/>
            <person name="Clum A."/>
            <person name="Steindorff A."/>
            <person name="Ohm R."/>
            <person name="Martin F."/>
            <person name="Silar P."/>
            <person name="Natvig D."/>
            <person name="Lalanne C."/>
            <person name="Gautier V."/>
            <person name="Ament-Velasquez S.L."/>
            <person name="Kruys A."/>
            <person name="Hutchinson M.I."/>
            <person name="Powell A.J."/>
            <person name="Barry K."/>
            <person name="Miller A.N."/>
            <person name="Grigoriev I.V."/>
            <person name="Debuchy R."/>
            <person name="Gladieux P."/>
            <person name="Thoren M.H."/>
            <person name="Johannesson H."/>
        </authorList>
    </citation>
    <scope>NUCLEOTIDE SEQUENCE</scope>
    <source>
        <strain evidence="5">CBS 118394</strain>
    </source>
</reference>
<dbReference type="InterPro" id="IPR029072">
    <property type="entry name" value="YebC-like"/>
</dbReference>
<evidence type="ECO:0000256" key="1">
    <source>
        <dbReference type="ARBA" id="ARBA00004173"/>
    </source>
</evidence>
<dbReference type="FunFam" id="1.10.10.200:FF:000002">
    <property type="entry name" value="Probable transcriptional regulatory protein CLM62_37755"/>
    <property type="match status" value="1"/>
</dbReference>
<dbReference type="PANTHER" id="PTHR12532">
    <property type="entry name" value="TRANSLATIONAL ACTIVATOR OF CYTOCHROME C OXIDASE 1"/>
    <property type="match status" value="1"/>
</dbReference>
<dbReference type="InterPro" id="IPR049083">
    <property type="entry name" value="TACO1_YebC_N"/>
</dbReference>
<evidence type="ECO:0000259" key="4">
    <source>
        <dbReference type="Pfam" id="PF20772"/>
    </source>
</evidence>
<dbReference type="InterPro" id="IPR048300">
    <property type="entry name" value="TACO1_YebC-like_2nd/3rd_dom"/>
</dbReference>
<proteinExistence type="inferred from homology"/>
<dbReference type="Pfam" id="PF01709">
    <property type="entry name" value="Transcrip_reg"/>
    <property type="match status" value="1"/>
</dbReference>
<gene>
    <name evidence="5" type="ORF">B0H66DRAFT_474437</name>
</gene>
<dbReference type="Pfam" id="PF20772">
    <property type="entry name" value="TACO1_YebC_N"/>
    <property type="match status" value="1"/>
</dbReference>
<feature type="domain" description="TACO1/YebC-like N-terminal" evidence="4">
    <location>
        <begin position="40"/>
        <end position="110"/>
    </location>
</feature>
<evidence type="ECO:0000259" key="3">
    <source>
        <dbReference type="Pfam" id="PF01709"/>
    </source>
</evidence>
<dbReference type="Gene3D" id="3.30.70.980">
    <property type="match status" value="2"/>
</dbReference>
<dbReference type="HAMAP" id="MF_00693">
    <property type="entry name" value="Transcrip_reg_TACO1"/>
    <property type="match status" value="1"/>
</dbReference>
<dbReference type="AlphaFoldDB" id="A0AAE0M7K7"/>
<keyword evidence="6" id="KW-1185">Reference proteome</keyword>
<dbReference type="GO" id="GO:0005739">
    <property type="term" value="C:mitochondrion"/>
    <property type="evidence" value="ECO:0007669"/>
    <property type="project" value="UniProtKB-SubCell"/>
</dbReference>
<evidence type="ECO:0000313" key="6">
    <source>
        <dbReference type="Proteomes" id="UP001283341"/>
    </source>
</evidence>